<accession>S9UEM2</accession>
<evidence type="ECO:0000313" key="2">
    <source>
        <dbReference type="Proteomes" id="UP000015354"/>
    </source>
</evidence>
<proteinExistence type="predicted"/>
<organism evidence="1 2">
    <name type="scientific">Strigomonas culicis</name>
    <dbReference type="NCBI Taxonomy" id="28005"/>
    <lineage>
        <taxon>Eukaryota</taxon>
        <taxon>Discoba</taxon>
        <taxon>Euglenozoa</taxon>
        <taxon>Kinetoplastea</taxon>
        <taxon>Metakinetoplastina</taxon>
        <taxon>Trypanosomatida</taxon>
        <taxon>Trypanosomatidae</taxon>
        <taxon>Strigomonadinae</taxon>
        <taxon>Strigomonas</taxon>
    </lineage>
</organism>
<sequence length="239" mass="26753">MSSIVLATSNAVEGTCDSVIKDTNSDNRDVGQGVKNIFTVSYANQKTNLLVPFRSDHQKQKLMVAEHRQKLHEAFIARHEAQLQLNEHDSVIAVKVLLAAAANGDIRHARRSCYEPSVIEFCVQMWSAFMKEADNLLFSDGASHVKEAIENISSLGIWYNGPEISLPLRRYTVRVPNAAGEEENVVLLGLISFTYSSYIMQLRSMAQQTTLATLAYLREQLRTNCLFVPPLLLASRQLQ</sequence>
<name>S9UEM2_9TRYP</name>
<keyword evidence="2" id="KW-1185">Reference proteome</keyword>
<gene>
    <name evidence="1" type="ORF">STCU_05898</name>
</gene>
<dbReference type="Proteomes" id="UP000015354">
    <property type="component" value="Unassembled WGS sequence"/>
</dbReference>
<evidence type="ECO:0000313" key="1">
    <source>
        <dbReference type="EMBL" id="EPY27144.1"/>
    </source>
</evidence>
<comment type="caution">
    <text evidence="1">The sequence shown here is derived from an EMBL/GenBank/DDBJ whole genome shotgun (WGS) entry which is preliminary data.</text>
</comment>
<dbReference type="AlphaFoldDB" id="S9UEM2"/>
<dbReference type="EMBL" id="ATMH01005898">
    <property type="protein sequence ID" value="EPY27144.1"/>
    <property type="molecule type" value="Genomic_DNA"/>
</dbReference>
<dbReference type="OrthoDB" id="270452at2759"/>
<reference evidence="1 2" key="1">
    <citation type="journal article" date="2013" name="PLoS ONE">
        <title>Predicting the Proteins of Angomonas deanei, Strigomonas culicis and Their Respective Endosymbionts Reveals New Aspects of the Trypanosomatidae Family.</title>
        <authorList>
            <person name="Motta M.C."/>
            <person name="Martins A.C."/>
            <person name="de Souza S.S."/>
            <person name="Catta-Preta C.M."/>
            <person name="Silva R."/>
            <person name="Klein C.C."/>
            <person name="de Almeida L.G."/>
            <person name="de Lima Cunha O."/>
            <person name="Ciapina L.P."/>
            <person name="Brocchi M."/>
            <person name="Colabardini A.C."/>
            <person name="de Araujo Lima B."/>
            <person name="Machado C.R."/>
            <person name="de Almeida Soares C.M."/>
            <person name="Probst C.M."/>
            <person name="de Menezes C.B."/>
            <person name="Thompson C.E."/>
            <person name="Bartholomeu D.C."/>
            <person name="Gradia D.F."/>
            <person name="Pavoni D.P."/>
            <person name="Grisard E.C."/>
            <person name="Fantinatti-Garboggini F."/>
            <person name="Marchini F.K."/>
            <person name="Rodrigues-Luiz G.F."/>
            <person name="Wagner G."/>
            <person name="Goldman G.H."/>
            <person name="Fietto J.L."/>
            <person name="Elias M.C."/>
            <person name="Goldman M.H."/>
            <person name="Sagot M.F."/>
            <person name="Pereira M."/>
            <person name="Stoco P.H."/>
            <person name="de Mendonca-Neto R.P."/>
            <person name="Teixeira S.M."/>
            <person name="Maciel T.E."/>
            <person name="de Oliveira Mendes T.A."/>
            <person name="Urmenyi T.P."/>
            <person name="de Souza W."/>
            <person name="Schenkman S."/>
            <person name="de Vasconcelos A.T."/>
        </authorList>
    </citation>
    <scope>NUCLEOTIDE SEQUENCE [LARGE SCALE GENOMIC DNA]</scope>
</reference>
<protein>
    <submittedName>
        <fullName evidence="1">Uncharacterized protein</fullName>
    </submittedName>
</protein>